<dbReference type="Proteomes" id="UP001519460">
    <property type="component" value="Unassembled WGS sequence"/>
</dbReference>
<keyword evidence="3" id="KW-1185">Reference proteome</keyword>
<dbReference type="AlphaFoldDB" id="A0ABD0JNQ0"/>
<proteinExistence type="predicted"/>
<accession>A0ABD0JNQ0</accession>
<evidence type="ECO:0000313" key="3">
    <source>
        <dbReference type="Proteomes" id="UP001519460"/>
    </source>
</evidence>
<evidence type="ECO:0000256" key="1">
    <source>
        <dbReference type="SAM" id="MobiDB-lite"/>
    </source>
</evidence>
<evidence type="ECO:0000313" key="2">
    <source>
        <dbReference type="EMBL" id="KAK7476459.1"/>
    </source>
</evidence>
<organism evidence="2 3">
    <name type="scientific">Batillaria attramentaria</name>
    <dbReference type="NCBI Taxonomy" id="370345"/>
    <lineage>
        <taxon>Eukaryota</taxon>
        <taxon>Metazoa</taxon>
        <taxon>Spiralia</taxon>
        <taxon>Lophotrochozoa</taxon>
        <taxon>Mollusca</taxon>
        <taxon>Gastropoda</taxon>
        <taxon>Caenogastropoda</taxon>
        <taxon>Sorbeoconcha</taxon>
        <taxon>Cerithioidea</taxon>
        <taxon>Batillariidae</taxon>
        <taxon>Batillaria</taxon>
    </lineage>
</organism>
<feature type="region of interest" description="Disordered" evidence="1">
    <location>
        <begin position="195"/>
        <end position="215"/>
    </location>
</feature>
<gene>
    <name evidence="2" type="ORF">BaRGS_00032294</name>
</gene>
<reference evidence="2 3" key="1">
    <citation type="journal article" date="2023" name="Sci. Data">
        <title>Genome assembly of the Korean intertidal mud-creeper Batillaria attramentaria.</title>
        <authorList>
            <person name="Patra A.K."/>
            <person name="Ho P.T."/>
            <person name="Jun S."/>
            <person name="Lee S.J."/>
            <person name="Kim Y."/>
            <person name="Won Y.J."/>
        </authorList>
    </citation>
    <scope>NUCLEOTIDE SEQUENCE [LARGE SCALE GENOMIC DNA]</scope>
    <source>
        <strain evidence="2">Wonlab-2016</strain>
    </source>
</reference>
<dbReference type="EMBL" id="JACVVK020000375">
    <property type="protein sequence ID" value="KAK7476459.1"/>
    <property type="molecule type" value="Genomic_DNA"/>
</dbReference>
<comment type="caution">
    <text evidence="2">The sequence shown here is derived from an EMBL/GenBank/DDBJ whole genome shotgun (WGS) entry which is preliminary data.</text>
</comment>
<protein>
    <submittedName>
        <fullName evidence="2">Uncharacterized protein</fullName>
    </submittedName>
</protein>
<sequence>MACEISSSLTRLITRELPRIVDKLAGPPFSTHCNSCCGAYTTGARDTPGYLWISESDAPLSALSSFGGLGERTIPLMWRGPVETCWNHCSLHHGAGTPRQDGTTLGRVRRPIPARICGLLMVVTCKFSVVCVREDRSHNTRGRVGYNTSQLGCGGGRRFDKDVTAFVAGQCSGALKAERVWKRLRREMSSCVAVARRPGSSGQEKKSGPKVSPSLETKELFNQGGGISRIKDVGGVFVASVSRVQRKWALGTETDLLIPSCLSSRAFVVSKSRPNLARPLVGPWLLLLPPSFRRHHEEEV</sequence>
<name>A0ABD0JNQ0_9CAEN</name>